<dbReference type="Proteomes" id="UP000187464">
    <property type="component" value="Chromosome I"/>
</dbReference>
<protein>
    <submittedName>
        <fullName evidence="1">Uncharacterized protein</fullName>
    </submittedName>
</protein>
<reference evidence="1 2" key="1">
    <citation type="submission" date="2016-08" db="EMBL/GenBank/DDBJ databases">
        <authorList>
            <person name="Seilhamer J.J."/>
        </authorList>
    </citation>
    <scope>NUCLEOTIDE SEQUENCE [LARGE SCALE GENOMIC DNA]</scope>
    <source>
        <strain evidence="1">M3/6</strain>
    </source>
</reference>
<dbReference type="AlphaFoldDB" id="A0A1R3T0T1"/>
<dbReference type="KEGG" id="psac:PSM36_2550"/>
<gene>
    <name evidence="1" type="ORF">PSM36_2550</name>
</gene>
<keyword evidence="2" id="KW-1185">Reference proteome</keyword>
<sequence length="79" mass="9397">MTTDIEMLDEKLALIQWISTVDDFSVIERIKKIREEETEDWWNSISVEEKESIEKGIIDADNGNVVQHSEVRKLYEKWL</sequence>
<evidence type="ECO:0000313" key="1">
    <source>
        <dbReference type="EMBL" id="SCD21351.1"/>
    </source>
</evidence>
<dbReference type="STRING" id="1642647.PSM36_2550"/>
<organism evidence="1 2">
    <name type="scientific">Proteiniphilum saccharofermentans</name>
    <dbReference type="NCBI Taxonomy" id="1642647"/>
    <lineage>
        <taxon>Bacteria</taxon>
        <taxon>Pseudomonadati</taxon>
        <taxon>Bacteroidota</taxon>
        <taxon>Bacteroidia</taxon>
        <taxon>Bacteroidales</taxon>
        <taxon>Dysgonomonadaceae</taxon>
        <taxon>Proteiniphilum</taxon>
    </lineage>
</organism>
<accession>A0A1R3T0T1</accession>
<proteinExistence type="predicted"/>
<name>A0A1R3T0T1_9BACT</name>
<evidence type="ECO:0000313" key="2">
    <source>
        <dbReference type="Proteomes" id="UP000187464"/>
    </source>
</evidence>
<dbReference type="EMBL" id="LT605205">
    <property type="protein sequence ID" value="SCD21351.1"/>
    <property type="molecule type" value="Genomic_DNA"/>
</dbReference>